<dbReference type="InterPro" id="IPR030417">
    <property type="entry name" value="MS4A"/>
</dbReference>
<dbReference type="OrthoDB" id="10071849at2759"/>
<keyword evidence="7" id="KW-1185">Reference proteome</keyword>
<evidence type="ECO:0000256" key="5">
    <source>
        <dbReference type="ARBA" id="ARBA00023136"/>
    </source>
</evidence>
<evidence type="ECO:0000313" key="7">
    <source>
        <dbReference type="Proteomes" id="UP000008143"/>
    </source>
</evidence>
<evidence type="ECO:0000256" key="1">
    <source>
        <dbReference type="ARBA" id="ARBA00004141"/>
    </source>
</evidence>
<keyword evidence="4 6" id="KW-1133">Transmembrane helix</keyword>
<dbReference type="KEGG" id="xtr:116408930"/>
<dbReference type="InterPro" id="IPR007237">
    <property type="entry name" value="CD20-like"/>
</dbReference>
<gene>
    <name evidence="8 9" type="primary">LOC116408930</name>
</gene>
<evidence type="ECO:0000313" key="8">
    <source>
        <dbReference type="RefSeq" id="XP_031753271.1"/>
    </source>
</evidence>
<feature type="transmembrane region" description="Helical" evidence="6">
    <location>
        <begin position="81"/>
        <end position="101"/>
    </location>
</feature>
<evidence type="ECO:0000256" key="2">
    <source>
        <dbReference type="ARBA" id="ARBA00009565"/>
    </source>
</evidence>
<dbReference type="GeneID" id="116408930"/>
<comment type="similarity">
    <text evidence="2">Belongs to the MS4A family.</text>
</comment>
<protein>
    <submittedName>
        <fullName evidence="8">Uncharacterized protein LOC116408930</fullName>
    </submittedName>
</protein>
<dbReference type="Proteomes" id="UP000008143">
    <property type="component" value="Chromosome 2"/>
</dbReference>
<dbReference type="PANTHER" id="PTHR23320:SF128">
    <property type="entry name" value="MEMBRANE-SPANNING 4-DOMAINS SUBFAMILY A MEMBER 4A"/>
    <property type="match status" value="1"/>
</dbReference>
<feature type="transmembrane region" description="Helical" evidence="6">
    <location>
        <begin position="182"/>
        <end position="205"/>
    </location>
</feature>
<evidence type="ECO:0000313" key="9">
    <source>
        <dbReference type="Xenbase" id="XB-GENE-29094851"/>
    </source>
</evidence>
<reference evidence="8" key="1">
    <citation type="submission" date="2025-08" db="UniProtKB">
        <authorList>
            <consortium name="RefSeq"/>
        </authorList>
    </citation>
    <scope>IDENTIFICATION</scope>
    <source>
        <strain evidence="8">Nigerian</strain>
        <tissue evidence="8">Liver and blood</tissue>
    </source>
</reference>
<name>A0A8J1J9C8_XENTR</name>
<dbReference type="Pfam" id="PF04103">
    <property type="entry name" value="CD20"/>
    <property type="match status" value="1"/>
</dbReference>
<keyword evidence="5 6" id="KW-0472">Membrane</keyword>
<sequence length="219" mass="23969">MAVSTAQVGNLSITTQILPATDDAATASGAKKTPVTFKAHKELHMKALGTVLILAGLMQISFGIIMTAAEEELYSLTTQSRVYFWGGLVGIYAGCMTVVLATTENVKMIKASLGSNAVNAVLGAVALILYMVQLYRETTISWIAQYHDAATHCNLSRTTDRDSYDYYYYYGYDSEEVYGLRVAVSSLVLLFALTAFFTSVSVIVLGRKVLNDEQYFMLN</sequence>
<dbReference type="Xenbase" id="XB-GENE-29094851">
    <property type="gene designation" value="LOC116408930"/>
</dbReference>
<evidence type="ECO:0000256" key="6">
    <source>
        <dbReference type="SAM" id="Phobius"/>
    </source>
</evidence>
<dbReference type="GO" id="GO:0016020">
    <property type="term" value="C:membrane"/>
    <property type="evidence" value="ECO:0007669"/>
    <property type="project" value="UniProtKB-SubCell"/>
</dbReference>
<dbReference type="RefSeq" id="XP_031753271.1">
    <property type="nucleotide sequence ID" value="XM_031897411.1"/>
</dbReference>
<organism evidence="7 8">
    <name type="scientific">Xenopus tropicalis</name>
    <name type="common">Western clawed frog</name>
    <name type="synonym">Silurana tropicalis</name>
    <dbReference type="NCBI Taxonomy" id="8364"/>
    <lineage>
        <taxon>Eukaryota</taxon>
        <taxon>Metazoa</taxon>
        <taxon>Chordata</taxon>
        <taxon>Craniata</taxon>
        <taxon>Vertebrata</taxon>
        <taxon>Euteleostomi</taxon>
        <taxon>Amphibia</taxon>
        <taxon>Batrachia</taxon>
        <taxon>Anura</taxon>
        <taxon>Pipoidea</taxon>
        <taxon>Pipidae</taxon>
        <taxon>Xenopodinae</taxon>
        <taxon>Xenopus</taxon>
        <taxon>Silurana</taxon>
    </lineage>
</organism>
<dbReference type="AGR" id="Xenbase:XB-GENE-29094851"/>
<proteinExistence type="inferred from homology"/>
<evidence type="ECO:0000256" key="3">
    <source>
        <dbReference type="ARBA" id="ARBA00022692"/>
    </source>
</evidence>
<comment type="subcellular location">
    <subcellularLocation>
        <location evidence="1">Membrane</location>
        <topology evidence="1">Multi-pass membrane protein</topology>
    </subcellularLocation>
</comment>
<feature type="transmembrane region" description="Helical" evidence="6">
    <location>
        <begin position="113"/>
        <end position="132"/>
    </location>
</feature>
<dbReference type="PANTHER" id="PTHR23320">
    <property type="entry name" value="MEMBRANE-SPANNING 4-DOMAINS SUBFAMILY A MS4A -RELATED"/>
    <property type="match status" value="1"/>
</dbReference>
<evidence type="ECO:0000256" key="4">
    <source>
        <dbReference type="ARBA" id="ARBA00022989"/>
    </source>
</evidence>
<accession>A0A8J1J9C8</accession>
<dbReference type="AlphaFoldDB" id="A0A8J1J9C8"/>
<feature type="transmembrane region" description="Helical" evidence="6">
    <location>
        <begin position="47"/>
        <end position="69"/>
    </location>
</feature>
<keyword evidence="3 6" id="KW-0812">Transmembrane</keyword>